<evidence type="ECO:0000256" key="1">
    <source>
        <dbReference type="ARBA" id="ARBA00022737"/>
    </source>
</evidence>
<dbReference type="PROSITE" id="PS50005">
    <property type="entry name" value="TPR"/>
    <property type="match status" value="2"/>
</dbReference>
<feature type="repeat" description="TPR" evidence="3">
    <location>
        <begin position="168"/>
        <end position="201"/>
    </location>
</feature>
<organism evidence="4 5">
    <name type="scientific">Flavobacterium endophyticum</name>
    <dbReference type="NCBI Taxonomy" id="1540163"/>
    <lineage>
        <taxon>Bacteria</taxon>
        <taxon>Pseudomonadati</taxon>
        <taxon>Bacteroidota</taxon>
        <taxon>Flavobacteriia</taxon>
        <taxon>Flavobacteriales</taxon>
        <taxon>Flavobacteriaceae</taxon>
        <taxon>Flavobacterium</taxon>
    </lineage>
</organism>
<dbReference type="SMART" id="SM00028">
    <property type="entry name" value="TPR"/>
    <property type="match status" value="3"/>
</dbReference>
<keyword evidence="1" id="KW-0677">Repeat</keyword>
<feature type="repeat" description="TPR" evidence="3">
    <location>
        <begin position="57"/>
        <end position="90"/>
    </location>
</feature>
<evidence type="ECO:0000313" key="4">
    <source>
        <dbReference type="EMBL" id="RKS25432.1"/>
    </source>
</evidence>
<dbReference type="InterPro" id="IPR019734">
    <property type="entry name" value="TPR_rpt"/>
</dbReference>
<name>A0A495MK75_9FLAO</name>
<gene>
    <name evidence="4" type="ORF">CLV94_0464</name>
</gene>
<sequence length="258" mass="29972">MKIIIAILVFLIGFNVKGQTEKEIVEKRISEASKLFLFSQDYQLALDAILKDHPRSAYAWQQKAMPLFKQGKYEIAMPILDKAVHLDPKQYMDYRAFMKCIFSKNYTEAIKDFEAAKAISGNSYVMDHTYDFYIALCCLQLGKFSEAEKILEIDREALQARGGVEAHFLDVFYLGIAKYELGKFEAAVTEFDKALQTYPEFSDAEYYKFLCLHKLGRSKEADVLLRKAIADYKNGFTINEDNAIYERYPYQAYFLKLW</sequence>
<keyword evidence="2 3" id="KW-0802">TPR repeat</keyword>
<evidence type="ECO:0000256" key="3">
    <source>
        <dbReference type="PROSITE-ProRule" id="PRU00339"/>
    </source>
</evidence>
<dbReference type="Gene3D" id="1.25.40.10">
    <property type="entry name" value="Tetratricopeptide repeat domain"/>
    <property type="match status" value="2"/>
</dbReference>
<evidence type="ECO:0000313" key="5">
    <source>
        <dbReference type="Proteomes" id="UP000277579"/>
    </source>
</evidence>
<dbReference type="PANTHER" id="PTHR44943">
    <property type="entry name" value="CELLULOSE SYNTHASE OPERON PROTEIN C"/>
    <property type="match status" value="1"/>
</dbReference>
<dbReference type="PANTHER" id="PTHR44943:SF8">
    <property type="entry name" value="TPR REPEAT-CONTAINING PROTEIN MJ0263"/>
    <property type="match status" value="1"/>
</dbReference>
<dbReference type="InterPro" id="IPR051685">
    <property type="entry name" value="Ycf3/AcsC/BcsC/TPR_MFPF"/>
</dbReference>
<dbReference type="OrthoDB" id="655905at2"/>
<comment type="caution">
    <text evidence="4">The sequence shown here is derived from an EMBL/GenBank/DDBJ whole genome shotgun (WGS) entry which is preliminary data.</text>
</comment>
<dbReference type="RefSeq" id="WP_121374837.1">
    <property type="nucleotide sequence ID" value="NZ_RBLC01000001.1"/>
</dbReference>
<dbReference type="SUPFAM" id="SSF48452">
    <property type="entry name" value="TPR-like"/>
    <property type="match status" value="1"/>
</dbReference>
<accession>A0A495MK75</accession>
<dbReference type="InterPro" id="IPR011990">
    <property type="entry name" value="TPR-like_helical_dom_sf"/>
</dbReference>
<proteinExistence type="predicted"/>
<evidence type="ECO:0000256" key="2">
    <source>
        <dbReference type="ARBA" id="ARBA00022803"/>
    </source>
</evidence>
<dbReference type="Pfam" id="PF13432">
    <property type="entry name" value="TPR_16"/>
    <property type="match status" value="1"/>
</dbReference>
<reference evidence="4 5" key="1">
    <citation type="submission" date="2018-10" db="EMBL/GenBank/DDBJ databases">
        <title>Genomic Encyclopedia of Archaeal and Bacterial Type Strains, Phase II (KMG-II): from individual species to whole genera.</title>
        <authorList>
            <person name="Goeker M."/>
        </authorList>
    </citation>
    <scope>NUCLEOTIDE SEQUENCE [LARGE SCALE GENOMIC DNA]</scope>
    <source>
        <strain evidence="4 5">DSM 29537</strain>
    </source>
</reference>
<dbReference type="Proteomes" id="UP000277579">
    <property type="component" value="Unassembled WGS sequence"/>
</dbReference>
<keyword evidence="5" id="KW-1185">Reference proteome</keyword>
<dbReference type="AlphaFoldDB" id="A0A495MK75"/>
<dbReference type="EMBL" id="RBLC01000001">
    <property type="protein sequence ID" value="RKS25432.1"/>
    <property type="molecule type" value="Genomic_DNA"/>
</dbReference>
<protein>
    <submittedName>
        <fullName evidence="4">Tetratricopeptide repeat protein</fullName>
    </submittedName>
</protein>
<dbReference type="Pfam" id="PF13181">
    <property type="entry name" value="TPR_8"/>
    <property type="match status" value="1"/>
</dbReference>